<dbReference type="InterPro" id="IPR015422">
    <property type="entry name" value="PyrdxlP-dep_Trfase_small"/>
</dbReference>
<dbReference type="EMBL" id="JWZX01001786">
    <property type="protein sequence ID" value="KOO32397.1"/>
    <property type="molecule type" value="Genomic_DNA"/>
</dbReference>
<dbReference type="SUPFAM" id="SSF53383">
    <property type="entry name" value="PLP-dependent transferases"/>
    <property type="match status" value="1"/>
</dbReference>
<keyword evidence="6" id="KW-0663">Pyridoxal phosphate</keyword>
<dbReference type="CDD" id="cd00609">
    <property type="entry name" value="AAT_like"/>
    <property type="match status" value="1"/>
</dbReference>
<comment type="miscellaneous">
    <text evidence="8">In eukaryotes there are cytoplasmic, mitochondrial and chloroplastic isozymes.</text>
</comment>
<evidence type="ECO:0000313" key="10">
    <source>
        <dbReference type="EMBL" id="KOO32397.1"/>
    </source>
</evidence>
<dbReference type="PROSITE" id="PS00105">
    <property type="entry name" value="AA_TRANSFER_CLASS_1"/>
    <property type="match status" value="1"/>
</dbReference>
<dbReference type="EC" id="2.6.1.1" evidence="8"/>
<dbReference type="InterPro" id="IPR015424">
    <property type="entry name" value="PyrdxlP-dep_Trfase"/>
</dbReference>
<dbReference type="InterPro" id="IPR004838">
    <property type="entry name" value="NHTrfase_class1_PyrdxlP-BS"/>
</dbReference>
<accession>A0A0M0K1C8</accession>
<dbReference type="FunFam" id="3.40.640.10:FF:000066">
    <property type="entry name" value="Aspartate aminotransferase"/>
    <property type="match status" value="1"/>
</dbReference>
<comment type="similarity">
    <text evidence="2">Belongs to the class-I pyridoxal-phosphate-dependent aminotransferase family.</text>
</comment>
<organism evidence="10 11">
    <name type="scientific">Chrysochromulina tobinii</name>
    <dbReference type="NCBI Taxonomy" id="1460289"/>
    <lineage>
        <taxon>Eukaryota</taxon>
        <taxon>Haptista</taxon>
        <taxon>Haptophyta</taxon>
        <taxon>Prymnesiophyceae</taxon>
        <taxon>Prymnesiales</taxon>
        <taxon>Chrysochromulinaceae</taxon>
        <taxon>Chrysochromulina</taxon>
    </lineage>
</organism>
<dbReference type="FunFam" id="3.90.1150.10:FF:000001">
    <property type="entry name" value="Aspartate aminotransferase"/>
    <property type="match status" value="1"/>
</dbReference>
<dbReference type="InterPro" id="IPR015421">
    <property type="entry name" value="PyrdxlP-dep_Trfase_major"/>
</dbReference>
<dbReference type="PANTHER" id="PTHR11879:SF22">
    <property type="entry name" value="ASPARTATE AMINOTRANSFERASE, MITOCHONDRIAL"/>
    <property type="match status" value="1"/>
</dbReference>
<dbReference type="NCBIfam" id="NF006719">
    <property type="entry name" value="PRK09257.1"/>
    <property type="match status" value="1"/>
</dbReference>
<keyword evidence="5 8" id="KW-0808">Transferase</keyword>
<evidence type="ECO:0000313" key="11">
    <source>
        <dbReference type="Proteomes" id="UP000037460"/>
    </source>
</evidence>
<keyword evidence="11" id="KW-1185">Reference proteome</keyword>
<comment type="catalytic activity">
    <reaction evidence="7 8">
        <text>L-aspartate + 2-oxoglutarate = oxaloacetate + L-glutamate</text>
        <dbReference type="Rhea" id="RHEA:21824"/>
        <dbReference type="ChEBI" id="CHEBI:16452"/>
        <dbReference type="ChEBI" id="CHEBI:16810"/>
        <dbReference type="ChEBI" id="CHEBI:29985"/>
        <dbReference type="ChEBI" id="CHEBI:29991"/>
        <dbReference type="EC" id="2.6.1.1"/>
    </reaction>
</comment>
<reference evidence="11" key="1">
    <citation type="journal article" date="2015" name="PLoS Genet.">
        <title>Genome Sequence and Transcriptome Analyses of Chrysochromulina tobin: Metabolic Tools for Enhanced Algal Fitness in the Prominent Order Prymnesiales (Haptophyceae).</title>
        <authorList>
            <person name="Hovde B.T."/>
            <person name="Deodato C.R."/>
            <person name="Hunsperger H.M."/>
            <person name="Ryken S.A."/>
            <person name="Yost W."/>
            <person name="Jha R.K."/>
            <person name="Patterson J."/>
            <person name="Monnat R.J. Jr."/>
            <person name="Barlow S.B."/>
            <person name="Starkenburg S.R."/>
            <person name="Cattolico R.A."/>
        </authorList>
    </citation>
    <scope>NUCLEOTIDE SEQUENCE</scope>
    <source>
        <strain evidence="11">CCMP291</strain>
    </source>
</reference>
<evidence type="ECO:0000256" key="6">
    <source>
        <dbReference type="ARBA" id="ARBA00022898"/>
    </source>
</evidence>
<evidence type="ECO:0000256" key="3">
    <source>
        <dbReference type="ARBA" id="ARBA00011738"/>
    </source>
</evidence>
<dbReference type="GO" id="GO:0005739">
    <property type="term" value="C:mitochondrion"/>
    <property type="evidence" value="ECO:0007669"/>
    <property type="project" value="TreeGrafter"/>
</dbReference>
<keyword evidence="4 8" id="KW-0032">Aminotransferase</keyword>
<evidence type="ECO:0000256" key="5">
    <source>
        <dbReference type="ARBA" id="ARBA00022679"/>
    </source>
</evidence>
<evidence type="ECO:0000256" key="8">
    <source>
        <dbReference type="RuleBase" id="RU000480"/>
    </source>
</evidence>
<dbReference type="GO" id="GO:0004069">
    <property type="term" value="F:L-aspartate:2-oxoglutarate aminotransferase activity"/>
    <property type="evidence" value="ECO:0007669"/>
    <property type="project" value="UniProtKB-EC"/>
</dbReference>
<evidence type="ECO:0000256" key="4">
    <source>
        <dbReference type="ARBA" id="ARBA00022576"/>
    </source>
</evidence>
<evidence type="ECO:0000256" key="2">
    <source>
        <dbReference type="ARBA" id="ARBA00007441"/>
    </source>
</evidence>
<dbReference type="Pfam" id="PF00155">
    <property type="entry name" value="Aminotran_1_2"/>
    <property type="match status" value="1"/>
</dbReference>
<evidence type="ECO:0000256" key="7">
    <source>
        <dbReference type="ARBA" id="ARBA00049185"/>
    </source>
</evidence>
<protein>
    <recommendedName>
        <fullName evidence="8">Aspartate aminotransferase</fullName>
        <ecNumber evidence="8">2.6.1.1</ecNumber>
    </recommendedName>
</protein>
<dbReference type="AlphaFoldDB" id="A0A0M0K1C8"/>
<dbReference type="Gene3D" id="3.90.1150.10">
    <property type="entry name" value="Aspartate Aminotransferase, domain 1"/>
    <property type="match status" value="1"/>
</dbReference>
<feature type="domain" description="Aminotransferase class I/classII large" evidence="9">
    <location>
        <begin position="50"/>
        <end position="417"/>
    </location>
</feature>
<gene>
    <name evidence="10" type="ORF">Ctob_009877</name>
</gene>
<evidence type="ECO:0000259" key="9">
    <source>
        <dbReference type="Pfam" id="PF00155"/>
    </source>
</evidence>
<dbReference type="GO" id="GO:0030170">
    <property type="term" value="F:pyridoxal phosphate binding"/>
    <property type="evidence" value="ECO:0007669"/>
    <property type="project" value="InterPro"/>
</dbReference>
<proteinExistence type="inferred from homology"/>
<dbReference type="OrthoDB" id="6752799at2759"/>
<comment type="subunit">
    <text evidence="3 8">Homodimer.</text>
</comment>
<comment type="caution">
    <text evidence="10">The sequence shown here is derived from an EMBL/GenBank/DDBJ whole genome shotgun (WGS) entry which is preliminary data.</text>
</comment>
<dbReference type="InterPro" id="IPR000796">
    <property type="entry name" value="Asp_trans"/>
</dbReference>
<dbReference type="GO" id="GO:0006520">
    <property type="term" value="P:amino acid metabolic process"/>
    <property type="evidence" value="ECO:0007669"/>
    <property type="project" value="InterPro"/>
</dbReference>
<dbReference type="PANTHER" id="PTHR11879">
    <property type="entry name" value="ASPARTATE AMINOTRANSFERASE"/>
    <property type="match status" value="1"/>
</dbReference>
<name>A0A0M0K1C8_9EUKA</name>
<dbReference type="PRINTS" id="PR00799">
    <property type="entry name" value="TRANSAMINASE"/>
</dbReference>
<dbReference type="Gene3D" id="3.40.640.10">
    <property type="entry name" value="Type I PLP-dependent aspartate aminotransferase-like (Major domain)"/>
    <property type="match status" value="1"/>
</dbReference>
<dbReference type="InterPro" id="IPR004839">
    <property type="entry name" value="Aminotransferase_I/II_large"/>
</dbReference>
<comment type="cofactor">
    <cofactor evidence="1">
        <name>pyridoxal 5'-phosphate</name>
        <dbReference type="ChEBI" id="CHEBI:597326"/>
    </cofactor>
</comment>
<evidence type="ECO:0000256" key="1">
    <source>
        <dbReference type="ARBA" id="ARBA00001933"/>
    </source>
</evidence>
<dbReference type="Proteomes" id="UP000037460">
    <property type="component" value="Unassembled WGS sequence"/>
</dbReference>
<sequence>MALGRIAVRSLFPAVKQSLRSGSSWAAVPMGPPDAILGLVEAFKADTDPRKVNLSVGAYRDGEGKPWVLPSVRKAEERVMAKMMDKEYLPIVGDMAFVDCARKFALGKESKALAEKRVASVQTLSGTGSCRVIGDFYARFLGKGAAMYLPAPSWGNHANIFKDSGLEIKTYRYWNKQTNGLDLDGMLADLQAAPDGSAVLLHACAHNPTGVDPTPEQWKTICKALKARPGLSLFFDSAYQGFASGDAEADSFAVRYFVSEGVPIALAQSFAKNFGLYGERVGSLNVVCETAEEAERVLSQLKIIIRPMYSNPPAHGARIVGTVLSDPALETQWRSECKMMADRIIAMRTALHSEVLKAGSKKDWSHITSQIGMFCFTGLKPDQVARMTNEFHIYLTKDGRISMAGLNSKNVAYVASAMHECTK</sequence>